<dbReference type="Proteomes" id="UP000008743">
    <property type="component" value="Unassembled WGS sequence"/>
</dbReference>
<dbReference type="PANTHER" id="PTHR31809">
    <property type="entry name" value="BUD13 HOMOLOG"/>
    <property type="match status" value="1"/>
</dbReference>
<feature type="compositionally biased region" description="Basic and acidic residues" evidence="2">
    <location>
        <begin position="465"/>
        <end position="475"/>
    </location>
</feature>
<dbReference type="RefSeq" id="XP_004365028.1">
    <property type="nucleotide sequence ID" value="XM_004364971.2"/>
</dbReference>
<dbReference type="InParanoid" id="A0A0D2X063"/>
<evidence type="ECO:0000256" key="2">
    <source>
        <dbReference type="SAM" id="MobiDB-lite"/>
    </source>
</evidence>
<evidence type="ECO:0000313" key="4">
    <source>
        <dbReference type="Proteomes" id="UP000008743"/>
    </source>
</evidence>
<name>A0A0D2X063_CAPO3</name>
<dbReference type="GO" id="GO:0000398">
    <property type="term" value="P:mRNA splicing, via spliceosome"/>
    <property type="evidence" value="ECO:0007669"/>
    <property type="project" value="TreeGrafter"/>
</dbReference>
<dbReference type="eggNOG" id="KOG2654">
    <property type="taxonomic scope" value="Eukaryota"/>
</dbReference>
<feature type="compositionally biased region" description="Low complexity" evidence="2">
    <location>
        <begin position="15"/>
        <end position="33"/>
    </location>
</feature>
<dbReference type="GO" id="GO:0070274">
    <property type="term" value="C:RES complex"/>
    <property type="evidence" value="ECO:0007669"/>
    <property type="project" value="TreeGrafter"/>
</dbReference>
<proteinExistence type="inferred from homology"/>
<organism evidence="3 4">
    <name type="scientific">Capsaspora owczarzaki (strain ATCC 30864)</name>
    <dbReference type="NCBI Taxonomy" id="595528"/>
    <lineage>
        <taxon>Eukaryota</taxon>
        <taxon>Filasterea</taxon>
        <taxon>Capsaspora</taxon>
    </lineage>
</organism>
<comment type="similarity">
    <text evidence="1">Belongs to the CWC26 family.</text>
</comment>
<feature type="compositionally biased region" description="Low complexity" evidence="2">
    <location>
        <begin position="52"/>
        <end position="65"/>
    </location>
</feature>
<reference evidence="4" key="1">
    <citation type="submission" date="2011-02" db="EMBL/GenBank/DDBJ databases">
        <title>The Genome Sequence of Capsaspora owczarzaki ATCC 30864.</title>
        <authorList>
            <person name="Russ C."/>
            <person name="Cuomo C."/>
            <person name="Burger G."/>
            <person name="Gray M.W."/>
            <person name="Holland P.W.H."/>
            <person name="King N."/>
            <person name="Lang F.B.F."/>
            <person name="Roger A.J."/>
            <person name="Ruiz-Trillo I."/>
            <person name="Young S.K."/>
            <person name="Zeng Q."/>
            <person name="Gargeya S."/>
            <person name="Alvarado L."/>
            <person name="Berlin A."/>
            <person name="Chapman S.B."/>
            <person name="Chen Z."/>
            <person name="Freedman E."/>
            <person name="Gellesch M."/>
            <person name="Goldberg J."/>
            <person name="Griggs A."/>
            <person name="Gujja S."/>
            <person name="Heilman E."/>
            <person name="Heiman D."/>
            <person name="Howarth C."/>
            <person name="Mehta T."/>
            <person name="Neiman D."/>
            <person name="Pearson M."/>
            <person name="Roberts A."/>
            <person name="Saif S."/>
            <person name="Shea T."/>
            <person name="Shenoy N."/>
            <person name="Sisk P."/>
            <person name="Stolte C."/>
            <person name="Sykes S."/>
            <person name="White J."/>
            <person name="Yandava C."/>
            <person name="Haas B."/>
            <person name="Nusbaum C."/>
            <person name="Birren B."/>
        </authorList>
    </citation>
    <scope>NUCLEOTIDE SEQUENCE</scope>
    <source>
        <strain evidence="4">ATCC 30864</strain>
    </source>
</reference>
<dbReference type="PANTHER" id="PTHR31809:SF0">
    <property type="entry name" value="BUD13 HOMOLOG"/>
    <property type="match status" value="1"/>
</dbReference>
<dbReference type="OMA" id="FEAEFQF"/>
<feature type="compositionally biased region" description="Basic and acidic residues" evidence="2">
    <location>
        <begin position="140"/>
        <end position="156"/>
    </location>
</feature>
<evidence type="ECO:0000256" key="1">
    <source>
        <dbReference type="ARBA" id="ARBA00011069"/>
    </source>
</evidence>
<feature type="compositionally biased region" description="Basic and acidic residues" evidence="2">
    <location>
        <begin position="255"/>
        <end position="268"/>
    </location>
</feature>
<feature type="compositionally biased region" description="Basic and acidic residues" evidence="2">
    <location>
        <begin position="172"/>
        <end position="185"/>
    </location>
</feature>
<dbReference type="InterPro" id="IPR051112">
    <property type="entry name" value="CWC26_splicing_factor"/>
</dbReference>
<dbReference type="InterPro" id="IPR018609">
    <property type="entry name" value="Bud13"/>
</dbReference>
<protein>
    <recommendedName>
        <fullName evidence="5">BUD13 homolog</fullName>
    </recommendedName>
</protein>
<feature type="compositionally biased region" description="Basic residues" evidence="2">
    <location>
        <begin position="35"/>
        <end position="51"/>
    </location>
</feature>
<keyword evidence="4" id="KW-1185">Reference proteome</keyword>
<dbReference type="GO" id="GO:0003723">
    <property type="term" value="F:RNA binding"/>
    <property type="evidence" value="ECO:0007669"/>
    <property type="project" value="TreeGrafter"/>
</dbReference>
<sequence>MSELSKLDYLKRYMSGPAASSSSSSSMADADPASSKHKKSSKHRSSSHSKSKSSSLSSSSSSRRSTGTSGGGGMRMIDVDEQLDDFQRKRGDEFSDDDDSVHASRSGGVGLLAGRAEHDGATIVTDVNAASRWKPVAASAHDDNDNDDGHNHHHHDDDDDDADDAPAIVGLDPRRDAAQRDLSPDRRRRQAPARQRHDSTSPTRPEVVPNERGRSPERTVQAHARHRSPSPSPGRRQRTRHDSSSPPPPHPQARVRHDSPSPERRPPQRDLSPPRRRARHDSPSPDRAAAADLSPPRRRARHDSPSPIRAPQDLSPPRRRVRHDSEGDLSPPRRVQHADFSPVRRSSCSSSNNATGTAHNPVAMIISRHIPADAQFPPSSEDAQTADGDGETVYRDKATGKRIDMRQERLAQREKEAKQAEAIERRLAWGKGAVQKQQAIERREEELAQMSKPLARYAGDADLEAHLRAQDREGDPMAAFLNSRPQGKAESGGAAGVTKPKYRGPPPPPNRFNIPPGYRWDGVDRSNGFERRIVSVANSKVIREQQAYAWVANDD</sequence>
<dbReference type="EMBL" id="KE346360">
    <property type="protein sequence ID" value="KJE88509.1"/>
    <property type="molecule type" value="Genomic_DNA"/>
</dbReference>
<dbReference type="OrthoDB" id="6022at2759"/>
<dbReference type="PhylomeDB" id="A0A0D2X063"/>
<feature type="compositionally biased region" description="Low complexity" evidence="2">
    <location>
        <begin position="285"/>
        <end position="294"/>
    </location>
</feature>
<feature type="region of interest" description="Disordered" evidence="2">
    <location>
        <begin position="465"/>
        <end position="521"/>
    </location>
</feature>
<accession>A0A0D2X063</accession>
<dbReference type="GO" id="GO:0005684">
    <property type="term" value="C:U2-type spliceosomal complex"/>
    <property type="evidence" value="ECO:0007669"/>
    <property type="project" value="TreeGrafter"/>
</dbReference>
<feature type="region of interest" description="Disordered" evidence="2">
    <location>
        <begin position="15"/>
        <end position="400"/>
    </location>
</feature>
<dbReference type="STRING" id="595528.A0A0D2X063"/>
<gene>
    <name evidence="3" type="ORF">CAOG_000157</name>
</gene>
<dbReference type="Pfam" id="PF09736">
    <property type="entry name" value="Bud13"/>
    <property type="match status" value="1"/>
</dbReference>
<evidence type="ECO:0000313" key="3">
    <source>
        <dbReference type="EMBL" id="KJE88509.1"/>
    </source>
</evidence>
<evidence type="ECO:0008006" key="5">
    <source>
        <dbReference type="Google" id="ProtNLM"/>
    </source>
</evidence>
<dbReference type="AlphaFoldDB" id="A0A0D2X063"/>